<proteinExistence type="predicted"/>
<dbReference type="AlphaFoldDB" id="A0A9W6ZZ35"/>
<reference evidence="3" key="1">
    <citation type="journal article" date="2023" name="Commun. Biol.">
        <title>Genome analysis of Parmales, the sister group of diatoms, reveals the evolutionary specialization of diatoms from phago-mixotrophs to photoautotrophs.</title>
        <authorList>
            <person name="Ban H."/>
            <person name="Sato S."/>
            <person name="Yoshikawa S."/>
            <person name="Yamada K."/>
            <person name="Nakamura Y."/>
            <person name="Ichinomiya M."/>
            <person name="Sato N."/>
            <person name="Blanc-Mathieu R."/>
            <person name="Endo H."/>
            <person name="Kuwata A."/>
            <person name="Ogata H."/>
        </authorList>
    </citation>
    <scope>NUCLEOTIDE SEQUENCE [LARGE SCALE GENOMIC DNA]</scope>
</reference>
<dbReference type="PANTHER" id="PTHR43336:SF3">
    <property type="entry name" value="GUANYLATE CYCLASE DOMAIN-CONTAINING PROTEIN"/>
    <property type="match status" value="1"/>
</dbReference>
<evidence type="ECO:0000313" key="3">
    <source>
        <dbReference type="Proteomes" id="UP001162640"/>
    </source>
</evidence>
<protein>
    <submittedName>
        <fullName evidence="2">Uncharacterized protein</fullName>
    </submittedName>
</protein>
<keyword evidence="1" id="KW-0472">Membrane</keyword>
<dbReference type="Proteomes" id="UP001162640">
    <property type="component" value="Unassembled WGS sequence"/>
</dbReference>
<sequence length="302" mass="33407">MNSLLVKGLNAFNGDVGGDVIVVYDEGQIPESVIYDLVLFNDYFDSSTNLNHFGRLNTYTIKISQTYVILKSDYIINTTLTSIIYITFISVLSFISFKLFLTPLLKYVVEPLGEVDVVLKELDNWPGEVLEKRVERTGLETEELLGSLLGLASLLALALGRGGLRIYKQIASKDPEERNRTNPPQKVIFLFTDIRNFTGTVEILQDGCFRWLNNIAFKIHTSIGSNGGIVNLLDVRLGFGLTLGSAVLGGMGSDEKIDVNYVGVGGEAAEVLEGLTKFYGVFVLMDEGVWEGLEEKIREGCR</sequence>
<keyword evidence="1" id="KW-0812">Transmembrane</keyword>
<keyword evidence="1" id="KW-1133">Transmembrane helix</keyword>
<dbReference type="EMBL" id="BLQM01000064">
    <property type="protein sequence ID" value="GMH58450.1"/>
    <property type="molecule type" value="Genomic_DNA"/>
</dbReference>
<comment type="caution">
    <text evidence="2">The sequence shown here is derived from an EMBL/GenBank/DDBJ whole genome shotgun (WGS) entry which is preliminary data.</text>
</comment>
<evidence type="ECO:0000313" key="2">
    <source>
        <dbReference type="EMBL" id="GMH58450.1"/>
    </source>
</evidence>
<evidence type="ECO:0000256" key="1">
    <source>
        <dbReference type="SAM" id="Phobius"/>
    </source>
</evidence>
<dbReference type="InterPro" id="IPR029787">
    <property type="entry name" value="Nucleotide_cyclase"/>
</dbReference>
<accession>A0A9W6ZZ35</accession>
<dbReference type="PANTHER" id="PTHR43336">
    <property type="entry name" value="OXYGEN SENSOR HISTIDINE KINASE RESPONSE REGULATOR DEVS/DOSS"/>
    <property type="match status" value="1"/>
</dbReference>
<name>A0A9W6ZZ35_9STRA</name>
<feature type="transmembrane region" description="Helical" evidence="1">
    <location>
        <begin position="74"/>
        <end position="97"/>
    </location>
</feature>
<gene>
    <name evidence="2" type="ORF">TL16_g02612</name>
</gene>
<dbReference type="SUPFAM" id="SSF55073">
    <property type="entry name" value="Nucleotide cyclase"/>
    <property type="match status" value="1"/>
</dbReference>
<organism evidence="2 3">
    <name type="scientific">Triparma laevis f. inornata</name>
    <dbReference type="NCBI Taxonomy" id="1714386"/>
    <lineage>
        <taxon>Eukaryota</taxon>
        <taxon>Sar</taxon>
        <taxon>Stramenopiles</taxon>
        <taxon>Ochrophyta</taxon>
        <taxon>Bolidophyceae</taxon>
        <taxon>Parmales</taxon>
        <taxon>Triparmaceae</taxon>
        <taxon>Triparma</taxon>
    </lineage>
</organism>